<evidence type="ECO:0000313" key="1">
    <source>
        <dbReference type="EMBL" id="SMX54028.1"/>
    </source>
</evidence>
<dbReference type="RefSeq" id="WP_087861918.1">
    <property type="nucleotide sequence ID" value="NZ_LT859958.1"/>
</dbReference>
<gene>
    <name evidence="1" type="ORF">CFX1CAM_0963</name>
</gene>
<evidence type="ECO:0000313" key="2">
    <source>
        <dbReference type="Proteomes" id="UP000195514"/>
    </source>
</evidence>
<dbReference type="InterPro" id="IPR053842">
    <property type="entry name" value="NikA-like"/>
</dbReference>
<proteinExistence type="predicted"/>
<dbReference type="Pfam" id="PF21983">
    <property type="entry name" value="NikA-like"/>
    <property type="match status" value="1"/>
</dbReference>
<protein>
    <submittedName>
        <fullName evidence="1">Uncharacterized protein</fullName>
    </submittedName>
</protein>
<dbReference type="OrthoDB" id="3268254at2"/>
<accession>A0A1Y6K574</accession>
<dbReference type="EMBL" id="LT859958">
    <property type="protein sequence ID" value="SMX54028.1"/>
    <property type="molecule type" value="Genomic_DNA"/>
</dbReference>
<organism evidence="1 2">
    <name type="scientific">Candidatus Brevifilum fermentans</name>
    <dbReference type="NCBI Taxonomy" id="1986204"/>
    <lineage>
        <taxon>Bacteria</taxon>
        <taxon>Bacillati</taxon>
        <taxon>Chloroflexota</taxon>
        <taxon>Anaerolineae</taxon>
        <taxon>Anaerolineales</taxon>
        <taxon>Anaerolineaceae</taxon>
        <taxon>Candidatus Brevifilum</taxon>
    </lineage>
</organism>
<name>A0A1Y6K574_9CHLR</name>
<sequence>MRTRRNLIIFYVNDDELQRIEKKRKSIGINSRSTYLRKVAIDGYVIHIDYADLKEHTRQIRMIGININQIAHHLNATGEIYQSDLKAIQEMLEEIWRLQRSILSSLR</sequence>
<keyword evidence="2" id="KW-1185">Reference proteome</keyword>
<reference evidence="2" key="1">
    <citation type="submission" date="2017-05" db="EMBL/GenBank/DDBJ databases">
        <authorList>
            <person name="Kirkegaard R."/>
            <person name="Mcilroy J S."/>
        </authorList>
    </citation>
    <scope>NUCLEOTIDE SEQUENCE [LARGE SCALE GENOMIC DNA]</scope>
</reference>
<dbReference type="AlphaFoldDB" id="A0A1Y6K574"/>
<dbReference type="KEGG" id="abat:CFX1CAM_0963"/>
<dbReference type="Proteomes" id="UP000195514">
    <property type="component" value="Chromosome I"/>
</dbReference>